<reference evidence="5 6" key="1">
    <citation type="journal article" date="2022" name="IScience">
        <title>An ultrasensitive nanofiber-based assay for enzymatic hydrolysis and deep-sea microbial degradation of cellulose.</title>
        <authorList>
            <person name="Tsudome M."/>
            <person name="Tachioka M."/>
            <person name="Miyazaki M."/>
            <person name="Uchimura K."/>
            <person name="Tsuda M."/>
            <person name="Takaki Y."/>
            <person name="Deguchi S."/>
        </authorList>
    </citation>
    <scope>NUCLEOTIDE SEQUENCE [LARGE SCALE GENOMIC DNA]</scope>
    <source>
        <strain evidence="5 6">GE09</strain>
    </source>
</reference>
<dbReference type="Gene3D" id="2.60.120.650">
    <property type="entry name" value="Cupin"/>
    <property type="match status" value="1"/>
</dbReference>
<keyword evidence="5" id="KW-0689">Ribosomal protein</keyword>
<dbReference type="EMBL" id="AP023086">
    <property type="protein sequence ID" value="BCD98874.1"/>
    <property type="molecule type" value="Genomic_DNA"/>
</dbReference>
<keyword evidence="2" id="KW-0479">Metal-binding</keyword>
<evidence type="ECO:0000256" key="2">
    <source>
        <dbReference type="ARBA" id="ARBA00022723"/>
    </source>
</evidence>
<dbReference type="GO" id="GO:0005840">
    <property type="term" value="C:ribosome"/>
    <property type="evidence" value="ECO:0007669"/>
    <property type="project" value="UniProtKB-KW"/>
</dbReference>
<organism evidence="5 6">
    <name type="scientific">Marinagarivorans cellulosilyticus</name>
    <dbReference type="NCBI Taxonomy" id="2721545"/>
    <lineage>
        <taxon>Bacteria</taxon>
        <taxon>Pseudomonadati</taxon>
        <taxon>Pseudomonadota</taxon>
        <taxon>Gammaproteobacteria</taxon>
        <taxon>Cellvibrionales</taxon>
        <taxon>Cellvibrionaceae</taxon>
        <taxon>Marinagarivorans</taxon>
    </lineage>
</organism>
<dbReference type="Proteomes" id="UP001320119">
    <property type="component" value="Chromosome"/>
</dbReference>
<evidence type="ECO:0000313" key="5">
    <source>
        <dbReference type="EMBL" id="BCD98874.1"/>
    </source>
</evidence>
<keyword evidence="6" id="KW-1185">Reference proteome</keyword>
<dbReference type="EC" id="1.14.11.47" evidence="5"/>
<dbReference type="InterPro" id="IPR039994">
    <property type="entry name" value="NO66-like"/>
</dbReference>
<dbReference type="RefSeq" id="WP_236983535.1">
    <property type="nucleotide sequence ID" value="NZ_AP023086.1"/>
</dbReference>
<sequence length="405" mass="44768">MTAPPLNHLGAMPVSEFLRDYWQQKPLFIPNAIPGWEAPLDGNDLAGLALEHSVESRLIIEKTSKDPLCSQWAMEHGPLAEERFDTLPSSHFTLLIQALDQICPELHQLLNQFRFIPNWRIDDIMASVAPTGGSVGPHFDYYDVFLLQATGTRRWQLGQQCSSASPLVPDCPLKILTAFESQAEYIATPGDLLYIPANMAHWGVAQSDDCTTYSIGFRSPSYSDILLDLSQDIASTLSPDTRYRDPALNPFGSQDCGEISPAVAQTIAEHCQSYFTPERVAAWLGKSLTESKRCAPDVTTAEFDTDGLILAADVRAAYTQNKQGHSSEPLTSQNVHGNTNANAKCATVFINGDQWQTSLSLARALCNYTIIQPEHYCSEDQAIIEQWIDHEYLNLPDAAHASTHC</sequence>
<evidence type="ECO:0000256" key="3">
    <source>
        <dbReference type="ARBA" id="ARBA00023004"/>
    </source>
</evidence>
<comment type="cofactor">
    <cofactor evidence="1">
        <name>Fe(2+)</name>
        <dbReference type="ChEBI" id="CHEBI:29033"/>
    </cofactor>
</comment>
<dbReference type="PANTHER" id="PTHR13096:SF8">
    <property type="entry name" value="RIBOSOMAL OXYGENASE 1"/>
    <property type="match status" value="1"/>
</dbReference>
<dbReference type="PROSITE" id="PS51184">
    <property type="entry name" value="JMJC"/>
    <property type="match status" value="1"/>
</dbReference>
<dbReference type="InterPro" id="IPR003347">
    <property type="entry name" value="JmjC_dom"/>
</dbReference>
<dbReference type="KEGG" id="marq:MARGE09_P3075"/>
<dbReference type="GO" id="GO:0046872">
    <property type="term" value="F:metal ion binding"/>
    <property type="evidence" value="ECO:0007669"/>
    <property type="project" value="UniProtKB-KW"/>
</dbReference>
<gene>
    <name evidence="5" type="ORF">MARGE09_P3075</name>
</gene>
<protein>
    <submittedName>
        <fullName evidence="5">50S ribosomal protein L16 3-hydroxylase</fullName>
        <ecNumber evidence="5">1.14.11.47</ecNumber>
    </submittedName>
</protein>
<dbReference type="Pfam" id="PF08007">
    <property type="entry name" value="JmjC_2"/>
    <property type="match status" value="1"/>
</dbReference>
<name>A0AAN1WJS0_9GAMM</name>
<evidence type="ECO:0000259" key="4">
    <source>
        <dbReference type="PROSITE" id="PS51184"/>
    </source>
</evidence>
<feature type="domain" description="JmjC" evidence="4">
    <location>
        <begin position="105"/>
        <end position="234"/>
    </location>
</feature>
<dbReference type="GO" id="GO:0016706">
    <property type="term" value="F:2-oxoglutarate-dependent dioxygenase activity"/>
    <property type="evidence" value="ECO:0007669"/>
    <property type="project" value="TreeGrafter"/>
</dbReference>
<evidence type="ECO:0000256" key="1">
    <source>
        <dbReference type="ARBA" id="ARBA00001954"/>
    </source>
</evidence>
<dbReference type="AlphaFoldDB" id="A0AAN1WJS0"/>
<keyword evidence="3" id="KW-0408">Iron</keyword>
<keyword evidence="5" id="KW-0560">Oxidoreductase</keyword>
<accession>A0AAN1WJS0</accession>
<dbReference type="SUPFAM" id="SSF51197">
    <property type="entry name" value="Clavaminate synthase-like"/>
    <property type="match status" value="1"/>
</dbReference>
<keyword evidence="5" id="KW-0687">Ribonucleoprotein</keyword>
<evidence type="ECO:0000313" key="6">
    <source>
        <dbReference type="Proteomes" id="UP001320119"/>
    </source>
</evidence>
<proteinExistence type="predicted"/>
<dbReference type="Gene3D" id="3.40.366.30">
    <property type="entry name" value="50S ribosomal protein L16 arginine hydroxylase, Chain A, Domain 2"/>
    <property type="match status" value="1"/>
</dbReference>
<dbReference type="PANTHER" id="PTHR13096">
    <property type="entry name" value="MINA53 MYC INDUCED NUCLEAR ANTIGEN"/>
    <property type="match status" value="1"/>
</dbReference>